<comment type="caution">
    <text evidence="7">The sequence shown here is derived from an EMBL/GenBank/DDBJ whole genome shotgun (WGS) entry which is preliminary data.</text>
</comment>
<accession>A0AAW0YNL4</accession>
<dbReference type="GO" id="GO:0005524">
    <property type="term" value="F:ATP binding"/>
    <property type="evidence" value="ECO:0007669"/>
    <property type="project" value="InterPro"/>
</dbReference>
<dbReference type="InterPro" id="IPR014721">
    <property type="entry name" value="Ribsml_uS5_D2-typ_fold_subgr"/>
</dbReference>
<keyword evidence="2" id="KW-0227">DNA damage</keyword>
<dbReference type="SUPFAM" id="SSF118116">
    <property type="entry name" value="DNA mismatch repair protein MutL"/>
    <property type="match status" value="1"/>
</dbReference>
<evidence type="ECO:0008006" key="9">
    <source>
        <dbReference type="Google" id="ProtNLM"/>
    </source>
</evidence>
<gene>
    <name evidence="7" type="ORF">IAR55_002658</name>
</gene>
<feature type="compositionally biased region" description="Polar residues" evidence="3">
    <location>
        <begin position="379"/>
        <end position="388"/>
    </location>
</feature>
<dbReference type="InterPro" id="IPR036890">
    <property type="entry name" value="HATPase_C_sf"/>
</dbReference>
<dbReference type="SUPFAM" id="SSF54211">
    <property type="entry name" value="Ribosomal protein S5 domain 2-like"/>
    <property type="match status" value="1"/>
</dbReference>
<dbReference type="Proteomes" id="UP001388673">
    <property type="component" value="Unassembled WGS sequence"/>
</dbReference>
<dbReference type="SMART" id="SM01340">
    <property type="entry name" value="DNA_mis_repair"/>
    <property type="match status" value="1"/>
</dbReference>
<feature type="domain" description="MutL C-terminal dimerisation" evidence="5">
    <location>
        <begin position="558"/>
        <end position="764"/>
    </location>
</feature>
<feature type="compositionally biased region" description="Low complexity" evidence="3">
    <location>
        <begin position="438"/>
        <end position="453"/>
    </location>
</feature>
<dbReference type="InterPro" id="IPR020568">
    <property type="entry name" value="Ribosomal_Su5_D2-typ_SF"/>
</dbReference>
<dbReference type="Pfam" id="PF13589">
    <property type="entry name" value="HATPase_c_3"/>
    <property type="match status" value="1"/>
</dbReference>
<keyword evidence="8" id="KW-1185">Reference proteome</keyword>
<evidence type="ECO:0000256" key="1">
    <source>
        <dbReference type="ARBA" id="ARBA00006082"/>
    </source>
</evidence>
<feature type="domain" description="DNA mismatch repair protein S5" evidence="6">
    <location>
        <begin position="222"/>
        <end position="363"/>
    </location>
</feature>
<evidence type="ECO:0000259" key="6">
    <source>
        <dbReference type="SMART" id="SM01340"/>
    </source>
</evidence>
<dbReference type="InterPro" id="IPR037198">
    <property type="entry name" value="MutL_C_sf"/>
</dbReference>
<dbReference type="InterPro" id="IPR038973">
    <property type="entry name" value="MutL/Mlh/Pms-like"/>
</dbReference>
<dbReference type="Gene3D" id="3.30.1540.20">
    <property type="entry name" value="MutL, C-terminal domain, dimerisation subdomain"/>
    <property type="match status" value="1"/>
</dbReference>
<dbReference type="Gene3D" id="3.30.230.10">
    <property type="match status" value="1"/>
</dbReference>
<evidence type="ECO:0000256" key="2">
    <source>
        <dbReference type="ARBA" id="ARBA00022763"/>
    </source>
</evidence>
<dbReference type="GO" id="GO:0032300">
    <property type="term" value="C:mismatch repair complex"/>
    <property type="evidence" value="ECO:0007669"/>
    <property type="project" value="InterPro"/>
</dbReference>
<dbReference type="InterPro" id="IPR042120">
    <property type="entry name" value="MutL_C_dimsub"/>
</dbReference>
<evidence type="ECO:0000313" key="8">
    <source>
        <dbReference type="Proteomes" id="UP001388673"/>
    </source>
</evidence>
<dbReference type="PANTHER" id="PTHR10073">
    <property type="entry name" value="DNA MISMATCH REPAIR PROTEIN MLH, PMS, MUTL"/>
    <property type="match status" value="1"/>
</dbReference>
<evidence type="ECO:0000259" key="5">
    <source>
        <dbReference type="SMART" id="SM00853"/>
    </source>
</evidence>
<evidence type="ECO:0000256" key="3">
    <source>
        <dbReference type="SAM" id="MobiDB-lite"/>
    </source>
</evidence>
<name>A0AAW0YNL4_9TREE</name>
<sequence>MAQISPLSLPTSTTLRSSLILPTLPQILSELVQNSLDAGASRIDCCLDLTKHGESVRVEDDGCGINEEGLKKVGKRFRTSKRLNGSGLGPIGSYGFRGEALASIGSIALLDITTRAASSKSTYVKIFKSTKVLVQGPTLNRHIPSEGGTIVVVRDIFHNIPVRREELATSNSAIMIIQCRKVLERFCLGCPGVDITLWEEGRSDGTRKVLGLGETKSRLDVFRALYGNALVQRVQNIRVSSGKRRVDGFISLYGDVSKAHQHLYVNNSSIDRRELHLAITKKFAASKFAALVSFGDHDVIDNRNSRTRRSPRRLERHPIYVLNVTLPAGDVDAAYEPRKHLLGYRALDSVKALLLAVVDEYLKRNGLASMRAVSPTPSPTKMSQSGTAATYLPSPLATPRTPQFSLRPRPEPSPHPSALQSPDTPGDILFGDHVTRDTQASETSSTQAQSQSQCDQLPVSKRRRLNGEGYEKHRINLRPSRNYRWIEDLRRNVNTGVLPTVDSSTHLHLTPDPDMVDCECESSVRRFEPTRAILFREPIKSTLTNIRFSEESLSQARIVGQVDKKYVATILRTTATSSPSIVLIDQHAADERIAIERILRQLCDGFSSDNMPTTSLEGSEPIIVFTRAEAEQLSRPDVSLILGRWGIVLKRPKMDTEGDYVQVQVDRVPSVLAARLGNKDGTEMTRLLRGYLPVHAERRGEVDAMIEKFDNFESHEEGRSGGGGVVGEEGMRDWRRAMRFMPKEMLELANSKACRGAIMFEDRLTPDQCFRLVDQLSATSSPFICAHGRPVLAPLVVLTGEDKEGVRSGKRQIDWGKWKQRAELDG</sequence>
<proteinExistence type="inferred from homology"/>
<dbReference type="EMBL" id="JBCAWK010000005">
    <property type="protein sequence ID" value="KAK8858431.1"/>
    <property type="molecule type" value="Genomic_DNA"/>
</dbReference>
<dbReference type="AlphaFoldDB" id="A0AAW0YNL4"/>
<evidence type="ECO:0000313" key="7">
    <source>
        <dbReference type="EMBL" id="KAK8858431.1"/>
    </source>
</evidence>
<dbReference type="SMART" id="SM00387">
    <property type="entry name" value="HATPase_c"/>
    <property type="match status" value="1"/>
</dbReference>
<dbReference type="InterPro" id="IPR013507">
    <property type="entry name" value="DNA_mismatch_S5_2-like"/>
</dbReference>
<reference evidence="7 8" key="1">
    <citation type="journal article" date="2024" name="bioRxiv">
        <title>Comparative genomics of Cryptococcus and Kwoniella reveals pathogenesis evolution and contrasting karyotype dynamics via intercentromeric recombination or chromosome fusion.</title>
        <authorList>
            <person name="Coelho M.A."/>
            <person name="David-Palma M."/>
            <person name="Shea T."/>
            <person name="Bowers K."/>
            <person name="McGinley-Smith S."/>
            <person name="Mohammad A.W."/>
            <person name="Gnirke A."/>
            <person name="Yurkov A.M."/>
            <person name="Nowrousian M."/>
            <person name="Sun S."/>
            <person name="Cuomo C.A."/>
            <person name="Heitman J."/>
        </authorList>
    </citation>
    <scope>NUCLEOTIDE SEQUENCE [LARGE SCALE GENOMIC DNA]</scope>
    <source>
        <strain evidence="7 8">CBS 13917</strain>
    </source>
</reference>
<dbReference type="GO" id="GO:0016887">
    <property type="term" value="F:ATP hydrolysis activity"/>
    <property type="evidence" value="ECO:0007669"/>
    <property type="project" value="InterPro"/>
</dbReference>
<dbReference type="InterPro" id="IPR014790">
    <property type="entry name" value="MutL_C"/>
</dbReference>
<comment type="similarity">
    <text evidence="1">Belongs to the DNA mismatch repair MutL/HexB family.</text>
</comment>
<feature type="region of interest" description="Disordered" evidence="3">
    <location>
        <begin position="371"/>
        <end position="471"/>
    </location>
</feature>
<dbReference type="KEGG" id="kne:92179916"/>
<dbReference type="RefSeq" id="XP_066803272.1">
    <property type="nucleotide sequence ID" value="XM_066945771.1"/>
</dbReference>
<dbReference type="Gene3D" id="3.30.565.10">
    <property type="entry name" value="Histidine kinase-like ATPase, C-terminal domain"/>
    <property type="match status" value="1"/>
</dbReference>
<dbReference type="PROSITE" id="PS00058">
    <property type="entry name" value="DNA_MISMATCH_REPAIR_1"/>
    <property type="match status" value="1"/>
</dbReference>
<dbReference type="GO" id="GO:0030983">
    <property type="term" value="F:mismatched DNA binding"/>
    <property type="evidence" value="ECO:0007669"/>
    <property type="project" value="InterPro"/>
</dbReference>
<dbReference type="PANTHER" id="PTHR10073:SF47">
    <property type="entry name" value="DNA MISMATCH REPAIR PROTEIN MLH3"/>
    <property type="match status" value="1"/>
</dbReference>
<dbReference type="SUPFAM" id="SSF55874">
    <property type="entry name" value="ATPase domain of HSP90 chaperone/DNA topoisomerase II/histidine kinase"/>
    <property type="match status" value="1"/>
</dbReference>
<dbReference type="GO" id="GO:0061982">
    <property type="term" value="P:meiosis I cell cycle process"/>
    <property type="evidence" value="ECO:0007669"/>
    <property type="project" value="UniProtKB-ARBA"/>
</dbReference>
<evidence type="ECO:0000259" key="4">
    <source>
        <dbReference type="SMART" id="SM00387"/>
    </source>
</evidence>
<feature type="domain" description="Histidine kinase/HSP90-like ATPase" evidence="4">
    <location>
        <begin position="19"/>
        <end position="140"/>
    </location>
</feature>
<dbReference type="GO" id="GO:0140664">
    <property type="term" value="F:ATP-dependent DNA damage sensor activity"/>
    <property type="evidence" value="ECO:0007669"/>
    <property type="project" value="InterPro"/>
</dbReference>
<dbReference type="GeneID" id="92179916"/>
<protein>
    <recommendedName>
        <fullName evidence="9">MutL C-terminal dimerisation domain-containing protein</fullName>
    </recommendedName>
</protein>
<dbReference type="SMART" id="SM00853">
    <property type="entry name" value="MutL_C"/>
    <property type="match status" value="1"/>
</dbReference>
<dbReference type="GO" id="GO:0006298">
    <property type="term" value="P:mismatch repair"/>
    <property type="evidence" value="ECO:0007669"/>
    <property type="project" value="InterPro"/>
</dbReference>
<organism evidence="7 8">
    <name type="scientific">Kwoniella newhampshirensis</name>
    <dbReference type="NCBI Taxonomy" id="1651941"/>
    <lineage>
        <taxon>Eukaryota</taxon>
        <taxon>Fungi</taxon>
        <taxon>Dikarya</taxon>
        <taxon>Basidiomycota</taxon>
        <taxon>Agaricomycotina</taxon>
        <taxon>Tremellomycetes</taxon>
        <taxon>Tremellales</taxon>
        <taxon>Cryptococcaceae</taxon>
        <taxon>Kwoniella</taxon>
    </lineage>
</organism>
<dbReference type="InterPro" id="IPR014762">
    <property type="entry name" value="DNA_mismatch_repair_CS"/>
</dbReference>
<dbReference type="InterPro" id="IPR003594">
    <property type="entry name" value="HATPase_dom"/>
</dbReference>